<reference evidence="2 3" key="1">
    <citation type="journal article" date="2012" name="Science">
        <title>Ecological populations of bacteria act as socially cohesive units of antibiotic production and resistance.</title>
        <authorList>
            <person name="Cordero O.X."/>
            <person name="Wildschutte H."/>
            <person name="Kirkup B."/>
            <person name="Proehl S."/>
            <person name="Ngo L."/>
            <person name="Hussain F."/>
            <person name="Le Roux F."/>
            <person name="Mincer T."/>
            <person name="Polz M.F."/>
        </authorList>
    </citation>
    <scope>NUCLEOTIDE SEQUENCE [LARGE SCALE GENOMIC DNA]</scope>
    <source>
        <strain evidence="2 3">FF-238</strain>
    </source>
</reference>
<name>A0A1E5CMT1_9VIBR</name>
<feature type="transmembrane region" description="Helical" evidence="1">
    <location>
        <begin position="107"/>
        <end position="129"/>
    </location>
</feature>
<keyword evidence="1" id="KW-0812">Transmembrane</keyword>
<dbReference type="Proteomes" id="UP000094165">
    <property type="component" value="Unassembled WGS sequence"/>
</dbReference>
<evidence type="ECO:0008006" key="4">
    <source>
        <dbReference type="Google" id="ProtNLM"/>
    </source>
</evidence>
<protein>
    <recommendedName>
        <fullName evidence="4">VanZ-like domain-containing protein</fullName>
    </recommendedName>
</protein>
<evidence type="ECO:0000313" key="2">
    <source>
        <dbReference type="EMBL" id="OEE71114.1"/>
    </source>
</evidence>
<dbReference type="EMBL" id="AJYW02000298">
    <property type="protein sequence ID" value="OEE71114.1"/>
    <property type="molecule type" value="Genomic_DNA"/>
</dbReference>
<dbReference type="NCBIfam" id="NF037970">
    <property type="entry name" value="vanZ_1"/>
    <property type="match status" value="1"/>
</dbReference>
<dbReference type="AlphaFoldDB" id="A0A1E5CMT1"/>
<evidence type="ECO:0000313" key="3">
    <source>
        <dbReference type="Proteomes" id="UP000094165"/>
    </source>
</evidence>
<accession>A0A1E5CMT1</accession>
<feature type="transmembrane region" description="Helical" evidence="1">
    <location>
        <begin position="79"/>
        <end position="101"/>
    </location>
</feature>
<feature type="transmembrane region" description="Helical" evidence="1">
    <location>
        <begin position="53"/>
        <end position="72"/>
    </location>
</feature>
<gene>
    <name evidence="2" type="ORF">A130_08275</name>
</gene>
<organism evidence="2 3">
    <name type="scientific">Vibrio genomosp. F6 str. FF-238</name>
    <dbReference type="NCBI Taxonomy" id="1191298"/>
    <lineage>
        <taxon>Bacteria</taxon>
        <taxon>Pseudomonadati</taxon>
        <taxon>Pseudomonadota</taxon>
        <taxon>Gammaproteobacteria</taxon>
        <taxon>Vibrionales</taxon>
        <taxon>Vibrionaceae</taxon>
        <taxon>Vibrio</taxon>
    </lineage>
</organism>
<dbReference type="RefSeq" id="WP_017053508.1">
    <property type="nucleotide sequence ID" value="NZ_AJYW02000298.1"/>
</dbReference>
<keyword evidence="1" id="KW-1133">Transmembrane helix</keyword>
<sequence>MNSTINKVINRRPIALLVLTLISLGTALLSLSKTLNSHGNSTYLLEYYLGGDLYLHFICALLIALMFIRVLTALHGVKFSTIFAFITISSFCLIDESLQIFSSTRTFSWLDITASLSGITFAVVIAYMLNHAHGQLKYRTKKYIVEKT</sequence>
<comment type="caution">
    <text evidence="2">The sequence shown here is derived from an EMBL/GenBank/DDBJ whole genome shotgun (WGS) entry which is preliminary data.</text>
</comment>
<keyword evidence="1" id="KW-0472">Membrane</keyword>
<proteinExistence type="predicted"/>
<keyword evidence="3" id="KW-1185">Reference proteome</keyword>
<evidence type="ECO:0000256" key="1">
    <source>
        <dbReference type="SAM" id="Phobius"/>
    </source>
</evidence>